<accession>A0ABN6YB92</accession>
<dbReference type="SUPFAM" id="SSF52540">
    <property type="entry name" value="P-loop containing nucleoside triphosphate hydrolases"/>
    <property type="match status" value="1"/>
</dbReference>
<dbReference type="Gene3D" id="3.40.50.300">
    <property type="entry name" value="P-loop containing nucleotide triphosphate hydrolases"/>
    <property type="match status" value="1"/>
</dbReference>
<evidence type="ECO:0008006" key="3">
    <source>
        <dbReference type="Google" id="ProtNLM"/>
    </source>
</evidence>
<dbReference type="Proteomes" id="UP001321477">
    <property type="component" value="Chromosome"/>
</dbReference>
<evidence type="ECO:0000313" key="1">
    <source>
        <dbReference type="EMBL" id="BDZ53225.1"/>
    </source>
</evidence>
<evidence type="ECO:0000313" key="2">
    <source>
        <dbReference type="Proteomes" id="UP001321477"/>
    </source>
</evidence>
<name>A0ABN6YB92_9MICO</name>
<reference evidence="2" key="1">
    <citation type="journal article" date="2019" name="Int. J. Syst. Evol. Microbiol.">
        <title>The Global Catalogue of Microorganisms (GCM) 10K type strain sequencing project: providing services to taxonomists for standard genome sequencing and annotation.</title>
        <authorList>
            <consortium name="The Broad Institute Genomics Platform"/>
            <consortium name="The Broad Institute Genome Sequencing Center for Infectious Disease"/>
            <person name="Wu L."/>
            <person name="Ma J."/>
        </authorList>
    </citation>
    <scope>NUCLEOTIDE SEQUENCE [LARGE SCALE GENOMIC DNA]</scope>
    <source>
        <strain evidence="2">NBRC 109019</strain>
    </source>
</reference>
<dbReference type="EMBL" id="AP027734">
    <property type="protein sequence ID" value="BDZ53225.1"/>
    <property type="molecule type" value="Genomic_DNA"/>
</dbReference>
<sequence>MPILPMLVDRVLQPGTAGDPDGRLADDGRLVGHALRRLVAGDLAGLLDGPSTARFDPSLPMVSLDLSRVAENSPLISALMTSSSAWMESALADPDGGQRWVVYDEAWRLMAYPALPRRMDAQRRLARHYGIANMLIFHKLSDLDNVGDSGSAMRALASSLLANAETRIVYQQEPDQLGSTAAALGLSGTEQNLLPPTLGLGQGLWRVKDRSFVVQHQLHPDELAASETTARMMAVPRKFRNSEA</sequence>
<dbReference type="InterPro" id="IPR027417">
    <property type="entry name" value="P-loop_NTPase"/>
</dbReference>
<organism evidence="1 2">
    <name type="scientific">Agromyces marinus</name>
    <dbReference type="NCBI Taxonomy" id="1389020"/>
    <lineage>
        <taxon>Bacteria</taxon>
        <taxon>Bacillati</taxon>
        <taxon>Actinomycetota</taxon>
        <taxon>Actinomycetes</taxon>
        <taxon>Micrococcales</taxon>
        <taxon>Microbacteriaceae</taxon>
        <taxon>Agromyces</taxon>
    </lineage>
</organism>
<proteinExistence type="predicted"/>
<gene>
    <name evidence="1" type="ORF">GCM10025870_02980</name>
</gene>
<keyword evidence="2" id="KW-1185">Reference proteome</keyword>
<protein>
    <recommendedName>
        <fullName evidence="3">ATP-binding protein</fullName>
    </recommendedName>
</protein>